<feature type="transmembrane region" description="Helical" evidence="1">
    <location>
        <begin position="40"/>
        <end position="60"/>
    </location>
</feature>
<organism evidence="2 3">
    <name type="scientific">Aaosphaeria arxii CBS 175.79</name>
    <dbReference type="NCBI Taxonomy" id="1450172"/>
    <lineage>
        <taxon>Eukaryota</taxon>
        <taxon>Fungi</taxon>
        <taxon>Dikarya</taxon>
        <taxon>Ascomycota</taxon>
        <taxon>Pezizomycotina</taxon>
        <taxon>Dothideomycetes</taxon>
        <taxon>Pleosporomycetidae</taxon>
        <taxon>Pleosporales</taxon>
        <taxon>Pleosporales incertae sedis</taxon>
        <taxon>Aaosphaeria</taxon>
    </lineage>
</organism>
<reference evidence="2" key="1">
    <citation type="journal article" date="2020" name="Stud. Mycol.">
        <title>101 Dothideomycetes genomes: a test case for predicting lifestyles and emergence of pathogens.</title>
        <authorList>
            <person name="Haridas S."/>
            <person name="Albert R."/>
            <person name="Binder M."/>
            <person name="Bloem J."/>
            <person name="Labutti K."/>
            <person name="Salamov A."/>
            <person name="Andreopoulos B."/>
            <person name="Baker S."/>
            <person name="Barry K."/>
            <person name="Bills G."/>
            <person name="Bluhm B."/>
            <person name="Cannon C."/>
            <person name="Castanera R."/>
            <person name="Culley D."/>
            <person name="Daum C."/>
            <person name="Ezra D."/>
            <person name="Gonzalez J."/>
            <person name="Henrissat B."/>
            <person name="Kuo A."/>
            <person name="Liang C."/>
            <person name="Lipzen A."/>
            <person name="Lutzoni F."/>
            <person name="Magnuson J."/>
            <person name="Mondo S."/>
            <person name="Nolan M."/>
            <person name="Ohm R."/>
            <person name="Pangilinan J."/>
            <person name="Park H.-J."/>
            <person name="Ramirez L."/>
            <person name="Alfaro M."/>
            <person name="Sun H."/>
            <person name="Tritt A."/>
            <person name="Yoshinaga Y."/>
            <person name="Zwiers L.-H."/>
            <person name="Turgeon B."/>
            <person name="Goodwin S."/>
            <person name="Spatafora J."/>
            <person name="Crous P."/>
            <person name="Grigoriev I."/>
        </authorList>
    </citation>
    <scope>NUCLEOTIDE SEQUENCE</scope>
    <source>
        <strain evidence="2">CBS 175.79</strain>
    </source>
</reference>
<dbReference type="RefSeq" id="XP_033379605.1">
    <property type="nucleotide sequence ID" value="XM_033522664.1"/>
</dbReference>
<evidence type="ECO:0000256" key="1">
    <source>
        <dbReference type="SAM" id="Phobius"/>
    </source>
</evidence>
<proteinExistence type="predicted"/>
<evidence type="ECO:0000313" key="2">
    <source>
        <dbReference type="EMBL" id="KAF2011266.1"/>
    </source>
</evidence>
<evidence type="ECO:0000313" key="3">
    <source>
        <dbReference type="Proteomes" id="UP000799778"/>
    </source>
</evidence>
<feature type="transmembrane region" description="Helical" evidence="1">
    <location>
        <begin position="6"/>
        <end position="28"/>
    </location>
</feature>
<keyword evidence="1" id="KW-0472">Membrane</keyword>
<sequence length="91" mass="10760">MVCVYTPFYFSSLFFVWTIISTTISYDYDDFPQAQRGTAFFHGMFSFFSSFLFHILRWSFFFPLFVSGFPLVRLDSKIFTLLPFFGGGYWG</sequence>
<protein>
    <submittedName>
        <fullName evidence="2">Uncharacterized protein</fullName>
    </submittedName>
</protein>
<keyword evidence="3" id="KW-1185">Reference proteome</keyword>
<gene>
    <name evidence="2" type="ORF">BU24DRAFT_277656</name>
</gene>
<accession>A0A6A5XEK6</accession>
<dbReference type="AlphaFoldDB" id="A0A6A5XEK6"/>
<keyword evidence="1" id="KW-0812">Transmembrane</keyword>
<keyword evidence="1" id="KW-1133">Transmembrane helix</keyword>
<dbReference type="EMBL" id="ML978074">
    <property type="protein sequence ID" value="KAF2011266.1"/>
    <property type="molecule type" value="Genomic_DNA"/>
</dbReference>
<dbReference type="GeneID" id="54280061"/>
<dbReference type="Proteomes" id="UP000799778">
    <property type="component" value="Unassembled WGS sequence"/>
</dbReference>
<name>A0A6A5XEK6_9PLEO</name>